<keyword evidence="3" id="KW-0687">Ribonucleoprotein</keyword>
<evidence type="ECO:0000313" key="6">
    <source>
        <dbReference type="Proteomes" id="UP000565205"/>
    </source>
</evidence>
<keyword evidence="2" id="KW-0732">Signal</keyword>
<keyword evidence="3" id="KW-0689">Ribosomal protein</keyword>
<evidence type="ECO:0000256" key="2">
    <source>
        <dbReference type="SAM" id="SignalP"/>
    </source>
</evidence>
<dbReference type="Proteomes" id="UP000557688">
    <property type="component" value="Unassembled WGS sequence"/>
</dbReference>
<dbReference type="AlphaFoldDB" id="A0A850NK94"/>
<keyword evidence="5" id="KW-1185">Reference proteome</keyword>
<name>A0A850NK94_9PROT</name>
<reference evidence="3 5" key="2">
    <citation type="submission" date="2020-08" db="EMBL/GenBank/DDBJ databases">
        <title>Genomic Encyclopedia of Type Strains, Phase III (KMG-III): the genomes of soil and plant-associated and newly described type strains.</title>
        <authorList>
            <person name="Whitman W."/>
        </authorList>
    </citation>
    <scope>NUCLEOTIDE SEQUENCE [LARGE SCALE GENOMIC DNA]</scope>
    <source>
        <strain evidence="3 5">CECT 8088</strain>
    </source>
</reference>
<feature type="compositionally biased region" description="Low complexity" evidence="1">
    <location>
        <begin position="61"/>
        <end position="82"/>
    </location>
</feature>
<protein>
    <submittedName>
        <fullName evidence="3">Ribosomal protein L12E/L44/L45/RPP1/RPP2</fullName>
    </submittedName>
</protein>
<proteinExistence type="predicted"/>
<evidence type="ECO:0000256" key="1">
    <source>
        <dbReference type="SAM" id="MobiDB-lite"/>
    </source>
</evidence>
<feature type="chain" id="PRO_5036418678" evidence="2">
    <location>
        <begin position="26"/>
        <end position="82"/>
    </location>
</feature>
<dbReference type="EMBL" id="JACHXV010000002">
    <property type="protein sequence ID" value="MBB3172720.1"/>
    <property type="molecule type" value="Genomic_DNA"/>
</dbReference>
<sequence>MNIVAKFAAAAAVAALAVSPVAASAATKHHAHTAKHVKGKHMAKESEGDAAVARLNEQSLQQARTANTPAPAAPAEAPAQPQ</sequence>
<accession>A0A850NK94</accession>
<evidence type="ECO:0000313" key="3">
    <source>
        <dbReference type="EMBL" id="MBB3172720.1"/>
    </source>
</evidence>
<dbReference type="EMBL" id="JABXXQ010000096">
    <property type="protein sequence ID" value="NVN30043.1"/>
    <property type="molecule type" value="Genomic_DNA"/>
</dbReference>
<comment type="caution">
    <text evidence="4">The sequence shown here is derived from an EMBL/GenBank/DDBJ whole genome shotgun (WGS) entry which is preliminary data.</text>
</comment>
<evidence type="ECO:0000313" key="5">
    <source>
        <dbReference type="Proteomes" id="UP000557688"/>
    </source>
</evidence>
<dbReference type="RefSeq" id="WP_176623259.1">
    <property type="nucleotide sequence ID" value="NZ_JABXXQ010000096.1"/>
</dbReference>
<gene>
    <name evidence="3" type="ORF">FHR90_000534</name>
    <name evidence="4" type="ORF">HUK83_06800</name>
</gene>
<feature type="compositionally biased region" description="Basic residues" evidence="1">
    <location>
        <begin position="29"/>
        <end position="41"/>
    </location>
</feature>
<dbReference type="Proteomes" id="UP000565205">
    <property type="component" value="Unassembled WGS sequence"/>
</dbReference>
<evidence type="ECO:0000313" key="4">
    <source>
        <dbReference type="EMBL" id="NVN30043.1"/>
    </source>
</evidence>
<dbReference type="GO" id="GO:0005840">
    <property type="term" value="C:ribosome"/>
    <property type="evidence" value="ECO:0007669"/>
    <property type="project" value="UniProtKB-KW"/>
</dbReference>
<organism evidence="4 6">
    <name type="scientific">Endobacter medicaginis</name>
    <dbReference type="NCBI Taxonomy" id="1181271"/>
    <lineage>
        <taxon>Bacteria</taxon>
        <taxon>Pseudomonadati</taxon>
        <taxon>Pseudomonadota</taxon>
        <taxon>Alphaproteobacteria</taxon>
        <taxon>Acetobacterales</taxon>
        <taxon>Acetobacteraceae</taxon>
        <taxon>Endobacter</taxon>
    </lineage>
</organism>
<feature type="region of interest" description="Disordered" evidence="1">
    <location>
        <begin position="29"/>
        <end position="82"/>
    </location>
</feature>
<reference evidence="4 6" key="1">
    <citation type="submission" date="2020-06" db="EMBL/GenBank/DDBJ databases">
        <title>Description of novel acetic acid bacteria.</title>
        <authorList>
            <person name="Sombolestani A."/>
        </authorList>
    </citation>
    <scope>NUCLEOTIDE SEQUENCE [LARGE SCALE GENOMIC DNA]</scope>
    <source>
        <strain evidence="4 6">LMG 26838</strain>
    </source>
</reference>
<feature type="signal peptide" evidence="2">
    <location>
        <begin position="1"/>
        <end position="25"/>
    </location>
</feature>